<feature type="transmembrane region" description="Helical" evidence="1">
    <location>
        <begin position="160"/>
        <end position="177"/>
    </location>
</feature>
<keyword evidence="1" id="KW-0472">Membrane</keyword>
<dbReference type="InterPro" id="IPR021125">
    <property type="entry name" value="DUF2127"/>
</dbReference>
<protein>
    <submittedName>
        <fullName evidence="2">DUF2127 domain-containing protein</fullName>
    </submittedName>
</protein>
<evidence type="ECO:0000313" key="2">
    <source>
        <dbReference type="EMBL" id="MBJ7600254.1"/>
    </source>
</evidence>
<feature type="transmembrane region" description="Helical" evidence="1">
    <location>
        <begin position="47"/>
        <end position="68"/>
    </location>
</feature>
<sequence>MPGDTVPRAAGRLAPRRSSWRARLWSELSSRSGEHDLFIKIVIVERLLRGVVLAAAGLSLLVVGRLGYLPSLTAWAQEELNLTVGSGLLRRLVSRLLDLIGSFPHQTALAIGVLLFAALETAEAVGLARRRRWAEYLTVIATGALIPLELVEVARRPTPIRVGALVLNLAIVVWMAYRKRLFISVFSEG</sequence>
<keyword evidence="3" id="KW-1185">Reference proteome</keyword>
<dbReference type="AlphaFoldDB" id="A0A934K7E3"/>
<name>A0A934K7E3_9BACT</name>
<keyword evidence="1" id="KW-0812">Transmembrane</keyword>
<gene>
    <name evidence="2" type="ORF">JF922_19545</name>
</gene>
<evidence type="ECO:0000313" key="3">
    <source>
        <dbReference type="Proteomes" id="UP000612893"/>
    </source>
</evidence>
<evidence type="ECO:0000256" key="1">
    <source>
        <dbReference type="SAM" id="Phobius"/>
    </source>
</evidence>
<feature type="transmembrane region" description="Helical" evidence="1">
    <location>
        <begin position="103"/>
        <end position="122"/>
    </location>
</feature>
<dbReference type="Proteomes" id="UP000612893">
    <property type="component" value="Unassembled WGS sequence"/>
</dbReference>
<dbReference type="EMBL" id="JAEKNR010000196">
    <property type="protein sequence ID" value="MBJ7600254.1"/>
    <property type="molecule type" value="Genomic_DNA"/>
</dbReference>
<accession>A0A934K7E3</accession>
<organism evidence="2 3">
    <name type="scientific">Candidatus Nephthysia bennettiae</name>
    <dbReference type="NCBI Taxonomy" id="3127016"/>
    <lineage>
        <taxon>Bacteria</taxon>
        <taxon>Bacillati</taxon>
        <taxon>Candidatus Dormiibacterota</taxon>
        <taxon>Candidatus Dormibacteria</taxon>
        <taxon>Candidatus Dormibacterales</taxon>
        <taxon>Candidatus Dormibacteraceae</taxon>
        <taxon>Candidatus Nephthysia</taxon>
    </lineage>
</organism>
<keyword evidence="1" id="KW-1133">Transmembrane helix</keyword>
<comment type="caution">
    <text evidence="2">The sequence shown here is derived from an EMBL/GenBank/DDBJ whole genome shotgun (WGS) entry which is preliminary data.</text>
</comment>
<dbReference type="Pfam" id="PF09900">
    <property type="entry name" value="DUF2127"/>
    <property type="match status" value="1"/>
</dbReference>
<reference evidence="2" key="1">
    <citation type="submission" date="2020-10" db="EMBL/GenBank/DDBJ databases">
        <title>Ca. Dormibacterota MAGs.</title>
        <authorList>
            <person name="Montgomery K."/>
        </authorList>
    </citation>
    <scope>NUCLEOTIDE SEQUENCE [LARGE SCALE GENOMIC DNA]</scope>
    <source>
        <strain evidence="2">SC8812_S17_10</strain>
    </source>
</reference>
<dbReference type="RefSeq" id="WP_338204013.1">
    <property type="nucleotide sequence ID" value="NZ_JAEKNR010000196.1"/>
</dbReference>
<proteinExistence type="predicted"/>